<feature type="repeat" description="TPR" evidence="1">
    <location>
        <begin position="306"/>
        <end position="339"/>
    </location>
</feature>
<dbReference type="EMBL" id="JACBJI010000001">
    <property type="protein sequence ID" value="NYA70018.1"/>
    <property type="molecule type" value="Genomic_DNA"/>
</dbReference>
<dbReference type="SMART" id="SM00028">
    <property type="entry name" value="TPR"/>
    <property type="match status" value="2"/>
</dbReference>
<name>A0A7Y8Y1A2_9FLAO</name>
<keyword evidence="2" id="KW-0732">Signal</keyword>
<proteinExistence type="predicted"/>
<reference evidence="3 4" key="1">
    <citation type="submission" date="2020-07" db="EMBL/GenBank/DDBJ databases">
        <authorList>
            <person name="Sun Q."/>
        </authorList>
    </citation>
    <scope>NUCLEOTIDE SEQUENCE [LARGE SCALE GENOMIC DNA]</scope>
    <source>
        <strain evidence="3 4">MAH-1</strain>
    </source>
</reference>
<evidence type="ECO:0000256" key="2">
    <source>
        <dbReference type="SAM" id="SignalP"/>
    </source>
</evidence>
<protein>
    <submittedName>
        <fullName evidence="3">Tetratricopeptide repeat protein</fullName>
    </submittedName>
</protein>
<dbReference type="RefSeq" id="WP_176004833.1">
    <property type="nucleotide sequence ID" value="NZ_JABWMI010000005.1"/>
</dbReference>
<comment type="caution">
    <text evidence="3">The sequence shown here is derived from an EMBL/GenBank/DDBJ whole genome shotgun (WGS) entry which is preliminary data.</text>
</comment>
<feature type="chain" id="PRO_5030615273" evidence="2">
    <location>
        <begin position="21"/>
        <end position="432"/>
    </location>
</feature>
<evidence type="ECO:0000313" key="4">
    <source>
        <dbReference type="Proteomes" id="UP000535020"/>
    </source>
</evidence>
<evidence type="ECO:0000256" key="1">
    <source>
        <dbReference type="PROSITE-ProRule" id="PRU00339"/>
    </source>
</evidence>
<gene>
    <name evidence="3" type="ORF">HZF10_03740</name>
</gene>
<dbReference type="Gene3D" id="1.25.40.10">
    <property type="entry name" value="Tetratricopeptide repeat domain"/>
    <property type="match status" value="2"/>
</dbReference>
<evidence type="ECO:0000313" key="3">
    <source>
        <dbReference type="EMBL" id="NYA70018.1"/>
    </source>
</evidence>
<dbReference type="Pfam" id="PF13432">
    <property type="entry name" value="TPR_16"/>
    <property type="match status" value="1"/>
</dbReference>
<feature type="signal peptide" evidence="2">
    <location>
        <begin position="1"/>
        <end position="20"/>
    </location>
</feature>
<dbReference type="Proteomes" id="UP000535020">
    <property type="component" value="Unassembled WGS sequence"/>
</dbReference>
<dbReference type="SUPFAM" id="SSF48452">
    <property type="entry name" value="TPR-like"/>
    <property type="match status" value="1"/>
</dbReference>
<keyword evidence="4" id="KW-1185">Reference proteome</keyword>
<dbReference type="InterPro" id="IPR019734">
    <property type="entry name" value="TPR_rpt"/>
</dbReference>
<accession>A0A7Y8Y1A2</accession>
<dbReference type="InterPro" id="IPR011990">
    <property type="entry name" value="TPR-like_helical_dom_sf"/>
</dbReference>
<sequence>MKLRNLALASILAVSLSASAQKDELKTLKKLYAIEQMSAKDISEYKAALNKAEPLVSEPADKVYYNFYKGMLPLLEIGLQENASNPQFVMNALSPERVDFLAKSLNATLDYEKTNKKVYTDDIKETVTSFRPTLLNYAVGLGSAGKNKEAAKILHSIYEMDKTDVDVLYYAASYAVNGQDYDNAVSYYKELNAAKYTGEKTVYTAKSKLNDKYESFNSKAERDQAVKLGTHVLPKEEQEPSKQSEIYSNLVRILLQQKKDEEAKKALAEGMAILPNDATLKTLQSEMVLSSANYEDYKKVANTSDPNATYNLGVLAFQEKKMAEAEKHFDETIKLDPNYTNAYVNLSAVKLAADKPLTEQMNKLGTSAADNKKYDQLKAQRIALFKSVLPYLEKAHELAPEDGNVVTNLLSVYGYLEMTDKYKALKAKQQGK</sequence>
<dbReference type="AlphaFoldDB" id="A0A7Y8Y1A2"/>
<keyword evidence="1" id="KW-0802">TPR repeat</keyword>
<dbReference type="PROSITE" id="PS50005">
    <property type="entry name" value="TPR"/>
    <property type="match status" value="1"/>
</dbReference>
<organism evidence="3 4">
    <name type="scientific">Flavobacterium agri</name>
    <dbReference type="NCBI Taxonomy" id="2743471"/>
    <lineage>
        <taxon>Bacteria</taxon>
        <taxon>Pseudomonadati</taxon>
        <taxon>Bacteroidota</taxon>
        <taxon>Flavobacteriia</taxon>
        <taxon>Flavobacteriales</taxon>
        <taxon>Flavobacteriaceae</taxon>
        <taxon>Flavobacterium</taxon>
    </lineage>
</organism>